<evidence type="ECO:0000256" key="10">
    <source>
        <dbReference type="ARBA" id="ARBA00022892"/>
    </source>
</evidence>
<keyword evidence="9" id="KW-0256">Endoplasmic reticulum</keyword>
<keyword evidence="11" id="KW-0653">Protein transport</keyword>
<feature type="region of interest" description="Disordered" evidence="19">
    <location>
        <begin position="345"/>
        <end position="393"/>
    </location>
</feature>
<evidence type="ECO:0000256" key="16">
    <source>
        <dbReference type="ARBA" id="ARBA00061139"/>
    </source>
</evidence>
<dbReference type="GO" id="GO:0070971">
    <property type="term" value="C:endoplasmic reticulum exit site"/>
    <property type="evidence" value="ECO:0007669"/>
    <property type="project" value="TreeGrafter"/>
</dbReference>
<dbReference type="InterPro" id="IPR051500">
    <property type="entry name" value="cTAGE_MIA/OTOR"/>
</dbReference>
<keyword evidence="15" id="KW-0325">Glycoprotein</keyword>
<evidence type="ECO:0000256" key="6">
    <source>
        <dbReference type="ARBA" id="ARBA00022553"/>
    </source>
</evidence>
<comment type="subcellular location">
    <subcellularLocation>
        <location evidence="1">Endoplasmic reticulum membrane</location>
        <topology evidence="1">Single-pass membrane protein</topology>
    </subcellularLocation>
</comment>
<keyword evidence="12" id="KW-1133">Transmembrane helix</keyword>
<evidence type="ECO:0000256" key="12">
    <source>
        <dbReference type="ARBA" id="ARBA00022989"/>
    </source>
</evidence>
<accession>A0A8C9KHX7</accession>
<name>A0A8C9KHX7_PANTA</name>
<dbReference type="AlphaFoldDB" id="A0A8C9KHX7"/>
<keyword evidence="7" id="KW-0812">Transmembrane</keyword>
<dbReference type="PANTHER" id="PTHR23158:SF54">
    <property type="entry name" value="TRANSPORT AND GOLGI ORGANIZATION PROTEIN 1 HOMOLOG"/>
    <property type="match status" value="1"/>
</dbReference>
<dbReference type="Ensembl" id="ENSPTIT00000028750.1">
    <property type="protein sequence ID" value="ENSPTIP00000024275.1"/>
    <property type="gene ID" value="ENSPTIG00000020433.1"/>
</dbReference>
<evidence type="ECO:0000256" key="13">
    <source>
        <dbReference type="ARBA" id="ARBA00023054"/>
    </source>
</evidence>
<dbReference type="PANTHER" id="PTHR23158">
    <property type="entry name" value="MELANOMA INHIBITORY ACTIVITY-RELATED"/>
    <property type="match status" value="1"/>
</dbReference>
<proteinExistence type="inferred from homology"/>
<keyword evidence="8" id="KW-0732">Signal</keyword>
<dbReference type="GeneTree" id="ENSGT00950000182767"/>
<keyword evidence="2 18" id="KW-0728">SH3 domain</keyword>
<evidence type="ECO:0000256" key="8">
    <source>
        <dbReference type="ARBA" id="ARBA00022729"/>
    </source>
</evidence>
<dbReference type="InterPro" id="IPR001452">
    <property type="entry name" value="SH3_domain"/>
</dbReference>
<dbReference type="GO" id="GO:0009306">
    <property type="term" value="P:protein secretion"/>
    <property type="evidence" value="ECO:0007669"/>
    <property type="project" value="TreeGrafter"/>
</dbReference>
<evidence type="ECO:0000256" key="3">
    <source>
        <dbReference type="ARBA" id="ARBA00022448"/>
    </source>
</evidence>
<evidence type="ECO:0000313" key="21">
    <source>
        <dbReference type="Ensembl" id="ENSPTIP00000024275.1"/>
    </source>
</evidence>
<dbReference type="InterPro" id="IPR036028">
    <property type="entry name" value="SH3-like_dom_sf"/>
</dbReference>
<organism evidence="21 22">
    <name type="scientific">Panthera tigris altaica</name>
    <name type="common">Siberian tiger</name>
    <dbReference type="NCBI Taxonomy" id="74533"/>
    <lineage>
        <taxon>Eukaryota</taxon>
        <taxon>Metazoa</taxon>
        <taxon>Chordata</taxon>
        <taxon>Craniata</taxon>
        <taxon>Vertebrata</taxon>
        <taxon>Euteleostomi</taxon>
        <taxon>Mammalia</taxon>
        <taxon>Eutheria</taxon>
        <taxon>Laurasiatheria</taxon>
        <taxon>Carnivora</taxon>
        <taxon>Feliformia</taxon>
        <taxon>Felidae</taxon>
        <taxon>Pantherinae</taxon>
        <taxon>Panthera</taxon>
    </lineage>
</organism>
<keyword evidence="5" id="KW-0268">Exocytosis</keyword>
<feature type="region of interest" description="Disordered" evidence="19">
    <location>
        <begin position="111"/>
        <end position="172"/>
    </location>
</feature>
<dbReference type="GO" id="GO:0035459">
    <property type="term" value="P:vesicle cargo loading"/>
    <property type="evidence" value="ECO:0007669"/>
    <property type="project" value="TreeGrafter"/>
</dbReference>
<evidence type="ECO:0000256" key="2">
    <source>
        <dbReference type="ARBA" id="ARBA00022443"/>
    </source>
</evidence>
<evidence type="ECO:0000256" key="18">
    <source>
        <dbReference type="PROSITE-ProRule" id="PRU00192"/>
    </source>
</evidence>
<keyword evidence="14" id="KW-0472">Membrane</keyword>
<sequence>VEKWLLMYRGEALEDFTGPDCRFVSFKKGDPVYVYYKLAGRPPEVWAGSVGRIFGYFPKDLIQVVHEYTEEELRVPTDETDFVCFDGGRDDFDNYNVEELLGFLELYNSAPGDSEKATEKTGDLAPESELEAEPVELNSEERESVFSENSKELRERSAAQRNHPHLNSQADHAQGDQLAFEPFEEMLQDKLKVPENENNKTSNGSQLSSEQEKIDAYKLLKKEMTLDLKTKFGSTADALVSDDETTRLVTSLEDDFDEELDTEYYTVGKEDEEDEENLDDLPLLTFTHAGEDVKVPMKSGAQKYPTDTEQNTKEKDKVEVTQPPGIKNYDQNILTTWEDTVFSFTDGDRQTGLDIGSSDPEEGREGGDAFIPDSKWGKPQSAPDYADPQKAEDGLLTVEAPKTNNDKDPEIHFTGNGRKVEESKKGLAQAEMGLEGNKPVKKVQVSCKL</sequence>
<feature type="region of interest" description="Disordered" evidence="19">
    <location>
        <begin position="296"/>
        <end position="324"/>
    </location>
</feature>
<dbReference type="SMART" id="SM00326">
    <property type="entry name" value="SH3"/>
    <property type="match status" value="1"/>
</dbReference>
<evidence type="ECO:0000256" key="14">
    <source>
        <dbReference type="ARBA" id="ARBA00023136"/>
    </source>
</evidence>
<feature type="compositionally biased region" description="Basic and acidic residues" evidence="19">
    <location>
        <begin position="139"/>
        <end position="158"/>
    </location>
</feature>
<evidence type="ECO:0000256" key="4">
    <source>
        <dbReference type="ARBA" id="ARBA00022481"/>
    </source>
</evidence>
<dbReference type="PROSITE" id="PS50002">
    <property type="entry name" value="SH3"/>
    <property type="match status" value="1"/>
</dbReference>
<feature type="compositionally biased region" description="Basic and acidic residues" evidence="19">
    <location>
        <begin position="310"/>
        <end position="319"/>
    </location>
</feature>
<evidence type="ECO:0000256" key="15">
    <source>
        <dbReference type="ARBA" id="ARBA00023180"/>
    </source>
</evidence>
<evidence type="ECO:0000256" key="5">
    <source>
        <dbReference type="ARBA" id="ARBA00022483"/>
    </source>
</evidence>
<feature type="domain" description="SH3" evidence="20">
    <location>
        <begin position="5"/>
        <end position="67"/>
    </location>
</feature>
<keyword evidence="13" id="KW-0175">Coiled coil</keyword>
<protein>
    <recommendedName>
        <fullName evidence="17">Transport and Golgi organization protein 1 homolog</fullName>
    </recommendedName>
</protein>
<evidence type="ECO:0000256" key="11">
    <source>
        <dbReference type="ARBA" id="ARBA00022927"/>
    </source>
</evidence>
<keyword evidence="4" id="KW-0488">Methylation</keyword>
<evidence type="ECO:0000256" key="7">
    <source>
        <dbReference type="ARBA" id="ARBA00022692"/>
    </source>
</evidence>
<keyword evidence="22" id="KW-1185">Reference proteome</keyword>
<dbReference type="GO" id="GO:0048731">
    <property type="term" value="P:system development"/>
    <property type="evidence" value="ECO:0007669"/>
    <property type="project" value="UniProtKB-ARBA"/>
</dbReference>
<dbReference type="FunFam" id="2.30.30.40:FF:000162">
    <property type="entry name" value="MIA SH3 domain ER export factor 3"/>
    <property type="match status" value="1"/>
</dbReference>
<dbReference type="GO" id="GO:0006887">
    <property type="term" value="P:exocytosis"/>
    <property type="evidence" value="ECO:0007669"/>
    <property type="project" value="UniProtKB-KW"/>
</dbReference>
<dbReference type="GO" id="GO:0005789">
    <property type="term" value="C:endoplasmic reticulum membrane"/>
    <property type="evidence" value="ECO:0007669"/>
    <property type="project" value="UniProtKB-SubCell"/>
</dbReference>
<keyword evidence="3" id="KW-0813">Transport</keyword>
<reference evidence="21" key="2">
    <citation type="submission" date="2025-09" db="UniProtKB">
        <authorList>
            <consortium name="Ensembl"/>
        </authorList>
    </citation>
    <scope>IDENTIFICATION</scope>
</reference>
<evidence type="ECO:0000256" key="9">
    <source>
        <dbReference type="ARBA" id="ARBA00022824"/>
    </source>
</evidence>
<evidence type="ECO:0000313" key="22">
    <source>
        <dbReference type="Proteomes" id="UP000675900"/>
    </source>
</evidence>
<evidence type="ECO:0000256" key="19">
    <source>
        <dbReference type="SAM" id="MobiDB-lite"/>
    </source>
</evidence>
<dbReference type="Proteomes" id="UP000675900">
    <property type="component" value="Unassembled WGS sequence"/>
</dbReference>
<dbReference type="Gene3D" id="2.30.30.40">
    <property type="entry name" value="SH3 Domains"/>
    <property type="match status" value="1"/>
</dbReference>
<dbReference type="SUPFAM" id="SSF50044">
    <property type="entry name" value="SH3-domain"/>
    <property type="match status" value="1"/>
</dbReference>
<comment type="similarity">
    <text evidence="16">Belongs to the MIA/OTOR family. Tango1 subfamily.</text>
</comment>
<dbReference type="Pfam" id="PF07653">
    <property type="entry name" value="SH3_2"/>
    <property type="match status" value="1"/>
</dbReference>
<feature type="compositionally biased region" description="Basic and acidic residues" evidence="19">
    <location>
        <begin position="113"/>
        <end position="122"/>
    </location>
</feature>
<keyword evidence="10" id="KW-0931">ER-Golgi transport</keyword>
<reference evidence="21" key="1">
    <citation type="submission" date="2025-08" db="UniProtKB">
        <authorList>
            <consortium name="Ensembl"/>
        </authorList>
    </citation>
    <scope>IDENTIFICATION</scope>
</reference>
<evidence type="ECO:0000259" key="20">
    <source>
        <dbReference type="PROSITE" id="PS50002"/>
    </source>
</evidence>
<evidence type="ECO:0000256" key="1">
    <source>
        <dbReference type="ARBA" id="ARBA00004389"/>
    </source>
</evidence>
<evidence type="ECO:0000256" key="17">
    <source>
        <dbReference type="ARBA" id="ARBA00068894"/>
    </source>
</evidence>
<dbReference type="GO" id="GO:0006888">
    <property type="term" value="P:endoplasmic reticulum to Golgi vesicle-mediated transport"/>
    <property type="evidence" value="ECO:0007669"/>
    <property type="project" value="TreeGrafter"/>
</dbReference>
<keyword evidence="6" id="KW-0597">Phosphoprotein</keyword>